<evidence type="ECO:0000313" key="6">
    <source>
        <dbReference type="Proteomes" id="UP000230605"/>
    </source>
</evidence>
<gene>
    <name evidence="4" type="ORF">CB0940_10733</name>
    <name evidence="5" type="ORF">RHO25_012123</name>
</gene>
<dbReference type="Gene3D" id="1.50.10.10">
    <property type="match status" value="1"/>
</dbReference>
<name>A0A2G5HT46_CERBT</name>
<dbReference type="Pfam" id="PF19291">
    <property type="entry name" value="TREH_N"/>
    <property type="match status" value="1"/>
</dbReference>
<evidence type="ECO:0000313" key="5">
    <source>
        <dbReference type="EMBL" id="WPB07462.1"/>
    </source>
</evidence>
<feature type="domain" description="GH15-like" evidence="2">
    <location>
        <begin position="286"/>
        <end position="663"/>
    </location>
</feature>
<proteinExistence type="predicted"/>
<dbReference type="GO" id="GO:0005975">
    <property type="term" value="P:carbohydrate metabolic process"/>
    <property type="evidence" value="ECO:0007669"/>
    <property type="project" value="InterPro"/>
</dbReference>
<dbReference type="PANTHER" id="PTHR31616">
    <property type="entry name" value="TREHALASE"/>
    <property type="match status" value="1"/>
</dbReference>
<dbReference type="Proteomes" id="UP001302367">
    <property type="component" value="Chromosome 8"/>
</dbReference>
<evidence type="ECO:0000259" key="3">
    <source>
        <dbReference type="Pfam" id="PF19291"/>
    </source>
</evidence>
<dbReference type="Pfam" id="PF00723">
    <property type="entry name" value="Glyco_hydro_15"/>
    <property type="match status" value="1"/>
</dbReference>
<dbReference type="EMBL" id="LKMD01000103">
    <property type="protein sequence ID" value="PIA95700.1"/>
    <property type="molecule type" value="Genomic_DNA"/>
</dbReference>
<dbReference type="SUPFAM" id="SSF48208">
    <property type="entry name" value="Six-hairpin glycosidases"/>
    <property type="match status" value="1"/>
</dbReference>
<reference evidence="5 7" key="2">
    <citation type="submission" date="2023-09" db="EMBL/GenBank/DDBJ databases">
        <title>Complete-Gapless Cercospora beticola genome.</title>
        <authorList>
            <person name="Wyatt N.A."/>
            <person name="Spanner R.E."/>
            <person name="Bolton M.D."/>
        </authorList>
    </citation>
    <scope>NUCLEOTIDE SEQUENCE [LARGE SCALE GENOMIC DNA]</scope>
    <source>
        <strain evidence="5">Cb09-40</strain>
    </source>
</reference>
<dbReference type="EMBL" id="CP134191">
    <property type="protein sequence ID" value="WPB07462.1"/>
    <property type="molecule type" value="Genomic_DNA"/>
</dbReference>
<feature type="compositionally biased region" description="Polar residues" evidence="1">
    <location>
        <begin position="1"/>
        <end position="12"/>
    </location>
</feature>
<sequence length="673" mass="76607">MAQTSPSENTSPVDPLGMRRSTGYMPVENYGLIGNMHTAALVATDGGLDFMCWPNFDSPSVFCRMLDKDKGGHFTISPVPLTGTKNGGLTTKQQYLPSSNILATSYLNDDGVMRSIDFFPRPKYTKDTDGEPQQLKKWLVRRVECVRGEIEFVVRVLPAFNYARDRHVVEFNEHHKEGESGVCTFRSDTLALDFYVTEDLPDDDGQRPQIRFETAPGHGLGRAIEARVRMQEGQSCSFVLRDHDPETELWAPEKAITSPLIDRLQRDTKDYWYNWMSQSCYKGRWQEAVQRSLLTLKLLTHEPTGAIIASPTFSLPEAFGGSRNWDYRFSWVRDSSFTIYIFLRMGFRQEAEAYMEFIRKRLMHSRLPSGALPIMFDIHGDTDLPEIELDHLEGYRQSAPVRIGNGAANHKQLDIYGELTDAVYLYNKYGKPISYDAWLSVREMTDFVCGVWKEKDMSIWEVRGEIQNFVYSKIMLWVAIDRALRLADKRNFPCPNRWTWLATRDQIMEDVMEKGYSKELESFVQSYEHPEAIDSAVLIAPLVFFVAPNDPRFTKTLDRILLPPERGGLTSNGQVYRYNLKASNDGLSGDEGAFSMCTFWLVEALTRAGAYEPKYLEKAVSLFENTLGFANHLNMFSEEISKSGEQLGNTPQAFSHLALVSAAFNLSRVTGRG</sequence>
<evidence type="ECO:0000313" key="4">
    <source>
        <dbReference type="EMBL" id="PIA95700.1"/>
    </source>
</evidence>
<evidence type="ECO:0000313" key="7">
    <source>
        <dbReference type="Proteomes" id="UP001302367"/>
    </source>
</evidence>
<dbReference type="InterPro" id="IPR008928">
    <property type="entry name" value="6-hairpin_glycosidase_sf"/>
</dbReference>
<keyword evidence="7" id="KW-1185">Reference proteome</keyword>
<reference evidence="4 6" key="1">
    <citation type="submission" date="2015-10" db="EMBL/GenBank/DDBJ databases">
        <title>The cercosporin biosynthetic gene cluster was horizontally transferred to several fungal lineages and shown to be expanded in Cercospora beticola based on microsynteny with recipient genomes.</title>
        <authorList>
            <person name="De Jonge R."/>
            <person name="Ebert M.K."/>
            <person name="Suttle J.C."/>
            <person name="Jurick Ii W.M."/>
            <person name="Secor G.A."/>
            <person name="Thomma B.P."/>
            <person name="Van De Peer Y."/>
            <person name="Bolton M.D."/>
        </authorList>
    </citation>
    <scope>NUCLEOTIDE SEQUENCE [LARGE SCALE GENOMIC DNA]</scope>
    <source>
        <strain evidence="4 6">09-40</strain>
    </source>
</reference>
<dbReference type="InterPro" id="IPR045582">
    <property type="entry name" value="Trehalase-like_N"/>
</dbReference>
<dbReference type="InterPro" id="IPR012341">
    <property type="entry name" value="6hp_glycosidase-like_sf"/>
</dbReference>
<feature type="domain" description="Trehalase-like N-terminal" evidence="3">
    <location>
        <begin position="25"/>
        <end position="129"/>
    </location>
</feature>
<dbReference type="AlphaFoldDB" id="A0A2G5HT46"/>
<accession>A0A2G5HT46</accession>
<dbReference type="PANTHER" id="PTHR31616:SF0">
    <property type="entry name" value="GLUCAN 1,4-ALPHA-GLUCOSIDASE"/>
    <property type="match status" value="1"/>
</dbReference>
<dbReference type="InterPro" id="IPR011613">
    <property type="entry name" value="GH15-like"/>
</dbReference>
<evidence type="ECO:0000259" key="2">
    <source>
        <dbReference type="Pfam" id="PF00723"/>
    </source>
</evidence>
<protein>
    <submittedName>
        <fullName evidence="4">Hypotheticalsprotein</fullName>
    </submittedName>
</protein>
<evidence type="ECO:0000256" key="1">
    <source>
        <dbReference type="SAM" id="MobiDB-lite"/>
    </source>
</evidence>
<dbReference type="OrthoDB" id="406733at2759"/>
<dbReference type="GO" id="GO:0004553">
    <property type="term" value="F:hydrolase activity, hydrolyzing O-glycosyl compounds"/>
    <property type="evidence" value="ECO:0007669"/>
    <property type="project" value="TreeGrafter"/>
</dbReference>
<feature type="region of interest" description="Disordered" evidence="1">
    <location>
        <begin position="1"/>
        <end position="20"/>
    </location>
</feature>
<organism evidence="4 6">
    <name type="scientific">Cercospora beticola</name>
    <name type="common">Sugarbeet leaf spot fungus</name>
    <dbReference type="NCBI Taxonomy" id="122368"/>
    <lineage>
        <taxon>Eukaryota</taxon>
        <taxon>Fungi</taxon>
        <taxon>Dikarya</taxon>
        <taxon>Ascomycota</taxon>
        <taxon>Pezizomycotina</taxon>
        <taxon>Dothideomycetes</taxon>
        <taxon>Dothideomycetidae</taxon>
        <taxon>Mycosphaerellales</taxon>
        <taxon>Mycosphaerellaceae</taxon>
        <taxon>Cercospora</taxon>
    </lineage>
</organism>
<dbReference type="Proteomes" id="UP000230605">
    <property type="component" value="Chromosome 8"/>
</dbReference>